<feature type="region of interest" description="Disordered" evidence="1">
    <location>
        <begin position="46"/>
        <end position="74"/>
    </location>
</feature>
<keyword evidence="3" id="KW-1185">Reference proteome</keyword>
<gene>
    <name evidence="2" type="ORF">NPIL_527461</name>
</gene>
<evidence type="ECO:0000313" key="2">
    <source>
        <dbReference type="EMBL" id="GFS52199.1"/>
    </source>
</evidence>
<feature type="compositionally biased region" description="Polar residues" evidence="1">
    <location>
        <begin position="48"/>
        <end position="59"/>
    </location>
</feature>
<evidence type="ECO:0000313" key="3">
    <source>
        <dbReference type="Proteomes" id="UP000887013"/>
    </source>
</evidence>
<dbReference type="AlphaFoldDB" id="A0A8X6MFS0"/>
<dbReference type="Proteomes" id="UP000887013">
    <property type="component" value="Unassembled WGS sequence"/>
</dbReference>
<protein>
    <submittedName>
        <fullName evidence="2">Uncharacterized protein</fullName>
    </submittedName>
</protein>
<evidence type="ECO:0000256" key="1">
    <source>
        <dbReference type="SAM" id="MobiDB-lite"/>
    </source>
</evidence>
<name>A0A8X6MFS0_NEPPI</name>
<sequence length="104" mass="11895">MVPKWFLVGVKTKFWHWGKTVWDSSRAAWWALQLHSRRICAVKYARNSRPQTHSRTTQDPLPGGRQNLQFGPTGTLRWPQNASAKLFALPEAAPSVPGVRIKFQ</sequence>
<dbReference type="EMBL" id="BMAW01091907">
    <property type="protein sequence ID" value="GFS52199.1"/>
    <property type="molecule type" value="Genomic_DNA"/>
</dbReference>
<accession>A0A8X6MFS0</accession>
<comment type="caution">
    <text evidence="2">The sequence shown here is derived from an EMBL/GenBank/DDBJ whole genome shotgun (WGS) entry which is preliminary data.</text>
</comment>
<organism evidence="2 3">
    <name type="scientific">Nephila pilipes</name>
    <name type="common">Giant wood spider</name>
    <name type="synonym">Nephila maculata</name>
    <dbReference type="NCBI Taxonomy" id="299642"/>
    <lineage>
        <taxon>Eukaryota</taxon>
        <taxon>Metazoa</taxon>
        <taxon>Ecdysozoa</taxon>
        <taxon>Arthropoda</taxon>
        <taxon>Chelicerata</taxon>
        <taxon>Arachnida</taxon>
        <taxon>Araneae</taxon>
        <taxon>Araneomorphae</taxon>
        <taxon>Entelegynae</taxon>
        <taxon>Araneoidea</taxon>
        <taxon>Nephilidae</taxon>
        <taxon>Nephila</taxon>
    </lineage>
</organism>
<proteinExistence type="predicted"/>
<reference evidence="2" key="1">
    <citation type="submission" date="2020-08" db="EMBL/GenBank/DDBJ databases">
        <title>Multicomponent nature underlies the extraordinary mechanical properties of spider dragline silk.</title>
        <authorList>
            <person name="Kono N."/>
            <person name="Nakamura H."/>
            <person name="Mori M."/>
            <person name="Yoshida Y."/>
            <person name="Ohtoshi R."/>
            <person name="Malay A.D."/>
            <person name="Moran D.A.P."/>
            <person name="Tomita M."/>
            <person name="Numata K."/>
            <person name="Arakawa K."/>
        </authorList>
    </citation>
    <scope>NUCLEOTIDE SEQUENCE</scope>
</reference>